<dbReference type="SUPFAM" id="SSF50494">
    <property type="entry name" value="Trypsin-like serine proteases"/>
    <property type="match status" value="1"/>
</dbReference>
<dbReference type="InterPro" id="IPR001254">
    <property type="entry name" value="Trypsin_dom"/>
</dbReference>
<dbReference type="Pfam" id="PF00089">
    <property type="entry name" value="Trypsin"/>
    <property type="match status" value="1"/>
</dbReference>
<keyword evidence="2" id="KW-0378">Hydrolase</keyword>
<gene>
    <name evidence="5" type="ORF">FKW44_016363</name>
</gene>
<dbReference type="Proteomes" id="UP000595437">
    <property type="component" value="Chromosome 11"/>
</dbReference>
<evidence type="ECO:0000259" key="4">
    <source>
        <dbReference type="PROSITE" id="PS50240"/>
    </source>
</evidence>
<dbReference type="PRINTS" id="PR00722">
    <property type="entry name" value="CHYMOTRYPSIN"/>
</dbReference>
<feature type="domain" description="Peptidase S1" evidence="4">
    <location>
        <begin position="14"/>
        <end position="107"/>
    </location>
</feature>
<sequence>ICGLENVPSEAERIINGKEAAMNQFPWLVAVTSGGLCTGSVLDEEWIITAKHCVNVGNTVWIKAGVHNRDHNLDNEPNMQIRESKEIYVSDKGDFALIKLPEPLELN</sequence>
<dbReference type="AlphaFoldDB" id="A0A7T8H1T2"/>
<proteinExistence type="predicted"/>
<keyword evidence="6" id="KW-1185">Reference proteome</keyword>
<dbReference type="PANTHER" id="PTHR24252">
    <property type="entry name" value="ACROSIN-RELATED"/>
    <property type="match status" value="1"/>
</dbReference>
<evidence type="ECO:0000256" key="2">
    <source>
        <dbReference type="ARBA" id="ARBA00022801"/>
    </source>
</evidence>
<keyword evidence="1" id="KW-0645">Protease</keyword>
<dbReference type="PANTHER" id="PTHR24252:SF17">
    <property type="entry name" value="SUPPRESSOR OF TUMORIGENICITY 14 PROTEIN HOMOLOG-RELATED"/>
    <property type="match status" value="1"/>
</dbReference>
<keyword evidence="3" id="KW-1015">Disulfide bond</keyword>
<dbReference type="InterPro" id="IPR009003">
    <property type="entry name" value="Peptidase_S1_PA"/>
</dbReference>
<name>A0A7T8H1T2_CALRO</name>
<accession>A0A7T8H1T2</accession>
<dbReference type="Gene3D" id="2.40.10.10">
    <property type="entry name" value="Trypsin-like serine proteases"/>
    <property type="match status" value="1"/>
</dbReference>
<dbReference type="GO" id="GO:0004252">
    <property type="term" value="F:serine-type endopeptidase activity"/>
    <property type="evidence" value="ECO:0007669"/>
    <property type="project" value="InterPro"/>
</dbReference>
<evidence type="ECO:0000256" key="1">
    <source>
        <dbReference type="ARBA" id="ARBA00022670"/>
    </source>
</evidence>
<dbReference type="PROSITE" id="PS50240">
    <property type="entry name" value="TRYPSIN_DOM"/>
    <property type="match status" value="1"/>
</dbReference>
<protein>
    <submittedName>
        <fullName evidence="5">Collagenase</fullName>
    </submittedName>
</protein>
<dbReference type="OrthoDB" id="6380950at2759"/>
<evidence type="ECO:0000313" key="6">
    <source>
        <dbReference type="Proteomes" id="UP000595437"/>
    </source>
</evidence>
<feature type="non-terminal residue" evidence="5">
    <location>
        <position position="1"/>
    </location>
</feature>
<dbReference type="InterPro" id="IPR001314">
    <property type="entry name" value="Peptidase_S1A"/>
</dbReference>
<dbReference type="InterPro" id="IPR043504">
    <property type="entry name" value="Peptidase_S1_PA_chymotrypsin"/>
</dbReference>
<organism evidence="5 6">
    <name type="scientific">Caligus rogercresseyi</name>
    <name type="common">Sea louse</name>
    <dbReference type="NCBI Taxonomy" id="217165"/>
    <lineage>
        <taxon>Eukaryota</taxon>
        <taxon>Metazoa</taxon>
        <taxon>Ecdysozoa</taxon>
        <taxon>Arthropoda</taxon>
        <taxon>Crustacea</taxon>
        <taxon>Multicrustacea</taxon>
        <taxon>Hexanauplia</taxon>
        <taxon>Copepoda</taxon>
        <taxon>Siphonostomatoida</taxon>
        <taxon>Caligidae</taxon>
        <taxon>Caligus</taxon>
    </lineage>
</organism>
<reference evidence="6" key="1">
    <citation type="submission" date="2021-01" db="EMBL/GenBank/DDBJ databases">
        <title>Caligus Genome Assembly.</title>
        <authorList>
            <person name="Gallardo-Escarate C."/>
        </authorList>
    </citation>
    <scope>NUCLEOTIDE SEQUENCE [LARGE SCALE GENOMIC DNA]</scope>
</reference>
<dbReference type="GO" id="GO:0006508">
    <property type="term" value="P:proteolysis"/>
    <property type="evidence" value="ECO:0007669"/>
    <property type="project" value="UniProtKB-KW"/>
</dbReference>
<feature type="non-terminal residue" evidence="5">
    <location>
        <position position="107"/>
    </location>
</feature>
<evidence type="ECO:0000313" key="5">
    <source>
        <dbReference type="EMBL" id="QQP41868.1"/>
    </source>
</evidence>
<evidence type="ECO:0000256" key="3">
    <source>
        <dbReference type="ARBA" id="ARBA00023157"/>
    </source>
</evidence>
<dbReference type="EMBL" id="CP045900">
    <property type="protein sequence ID" value="QQP41868.1"/>
    <property type="molecule type" value="Genomic_DNA"/>
</dbReference>